<name>A0A2H0R6T1_9BACT</name>
<evidence type="ECO:0000313" key="2">
    <source>
        <dbReference type="Proteomes" id="UP000230208"/>
    </source>
</evidence>
<proteinExistence type="predicted"/>
<feature type="non-terminal residue" evidence="1">
    <location>
        <position position="1"/>
    </location>
</feature>
<gene>
    <name evidence="1" type="ORF">COV30_00425</name>
</gene>
<dbReference type="EMBL" id="PCXP01000005">
    <property type="protein sequence ID" value="PIR42056.1"/>
    <property type="molecule type" value="Genomic_DNA"/>
</dbReference>
<protein>
    <submittedName>
        <fullName evidence="1">Uncharacterized protein</fullName>
    </submittedName>
</protein>
<reference evidence="1 2" key="1">
    <citation type="submission" date="2017-09" db="EMBL/GenBank/DDBJ databases">
        <title>Depth-based differentiation of microbial function through sediment-hosted aquifers and enrichment of novel symbionts in the deep terrestrial subsurface.</title>
        <authorList>
            <person name="Probst A.J."/>
            <person name="Ladd B."/>
            <person name="Jarett J.K."/>
            <person name="Geller-Mcgrath D.E."/>
            <person name="Sieber C.M."/>
            <person name="Emerson J.B."/>
            <person name="Anantharaman K."/>
            <person name="Thomas B.C."/>
            <person name="Malmstrom R."/>
            <person name="Stieglmeier M."/>
            <person name="Klingl A."/>
            <person name="Woyke T."/>
            <person name="Ryan C.M."/>
            <person name="Banfield J.F."/>
        </authorList>
    </citation>
    <scope>NUCLEOTIDE SEQUENCE [LARGE SCALE GENOMIC DNA]</scope>
    <source>
        <strain evidence="1">CG10_big_fil_rev_8_21_14_0_10_37_15</strain>
    </source>
</reference>
<comment type="caution">
    <text evidence="1">The sequence shown here is derived from an EMBL/GenBank/DDBJ whole genome shotgun (WGS) entry which is preliminary data.</text>
</comment>
<accession>A0A2H0R6T1</accession>
<dbReference type="Proteomes" id="UP000230208">
    <property type="component" value="Unassembled WGS sequence"/>
</dbReference>
<organism evidence="1 2">
    <name type="scientific">Candidatus Yanofskybacteria bacterium CG10_big_fil_rev_8_21_14_0_10_37_15</name>
    <dbReference type="NCBI Taxonomy" id="1975097"/>
    <lineage>
        <taxon>Bacteria</taxon>
        <taxon>Candidatus Yanofskyibacteriota</taxon>
    </lineage>
</organism>
<evidence type="ECO:0000313" key="1">
    <source>
        <dbReference type="EMBL" id="PIR42056.1"/>
    </source>
</evidence>
<dbReference type="AlphaFoldDB" id="A0A2H0R6T1"/>
<sequence>LNISIITGKTSQIPVAPDLGESILKKIVSQTKNNEILKRKFLSYKRTYARYDLDENGQTMDRKRKEITSIALGGNEEIIEINDKPTKKGKSGSPRFNLMSLLETMLKLDDFTIVKIDKIDDEYFYVISFKPKTTIKPSGDIEDIVACVEGTIYVDFEKFYIKKLSAWMVKPYSRGGIFGWNIFNLTKADIELTQEELNGIIVIKSIELIDKYSLFGRETSEKQTYLYEEYRQAEPN</sequence>